<dbReference type="NCBIfam" id="NF001389">
    <property type="entry name" value="PRK00281.1-2"/>
    <property type="match status" value="1"/>
</dbReference>
<comment type="function">
    <text evidence="14">Catalyzes the dephosphorylation of undecaprenyl diphosphate (UPP). Confers resistance to bacitracin.</text>
</comment>
<keyword evidence="9 14" id="KW-0472">Membrane</keyword>
<organism evidence="15 16">
    <name type="scientific">Candidatus Muproteobacteria bacterium RBG_16_65_34</name>
    <dbReference type="NCBI Taxonomy" id="1817760"/>
    <lineage>
        <taxon>Bacteria</taxon>
        <taxon>Pseudomonadati</taxon>
        <taxon>Pseudomonadota</taxon>
        <taxon>Candidatus Muproteobacteria</taxon>
    </lineage>
</organism>
<keyword evidence="10 14" id="KW-0046">Antibiotic resistance</keyword>
<name>A0A1F6TW24_9PROT</name>
<comment type="miscellaneous">
    <text evidence="14">Bacitracin is thought to be involved in the inhibition of peptidoglycan synthesis by sequestering undecaprenyl diphosphate, thereby reducing the pool of lipid carrier available.</text>
</comment>
<evidence type="ECO:0000256" key="5">
    <source>
        <dbReference type="ARBA" id="ARBA00022475"/>
    </source>
</evidence>
<dbReference type="GO" id="GO:0046677">
    <property type="term" value="P:response to antibiotic"/>
    <property type="evidence" value="ECO:0007669"/>
    <property type="project" value="UniProtKB-UniRule"/>
</dbReference>
<evidence type="ECO:0000256" key="2">
    <source>
        <dbReference type="ARBA" id="ARBA00010621"/>
    </source>
</evidence>
<dbReference type="NCBIfam" id="TIGR00753">
    <property type="entry name" value="undec_PP_bacA"/>
    <property type="match status" value="1"/>
</dbReference>
<dbReference type="NCBIfam" id="NF001390">
    <property type="entry name" value="PRK00281.1-4"/>
    <property type="match status" value="1"/>
</dbReference>
<evidence type="ECO:0000313" key="16">
    <source>
        <dbReference type="Proteomes" id="UP000178885"/>
    </source>
</evidence>
<evidence type="ECO:0000256" key="13">
    <source>
        <dbReference type="ARBA" id="ARBA00047594"/>
    </source>
</evidence>
<evidence type="ECO:0000256" key="3">
    <source>
        <dbReference type="ARBA" id="ARBA00012374"/>
    </source>
</evidence>
<protein>
    <recommendedName>
        <fullName evidence="4 14">Undecaprenyl-diphosphatase</fullName>
        <ecNumber evidence="3 14">3.6.1.27</ecNumber>
    </recommendedName>
    <alternativeName>
        <fullName evidence="12 14">Bacitracin resistance protein</fullName>
    </alternativeName>
    <alternativeName>
        <fullName evidence="11 14">Undecaprenyl pyrophosphate phosphatase</fullName>
    </alternativeName>
</protein>
<keyword evidence="14" id="KW-0133">Cell shape</keyword>
<evidence type="ECO:0000313" key="15">
    <source>
        <dbReference type="EMBL" id="OGI49239.1"/>
    </source>
</evidence>
<comment type="caution">
    <text evidence="15">The sequence shown here is derived from an EMBL/GenBank/DDBJ whole genome shotgun (WGS) entry which is preliminary data.</text>
</comment>
<comment type="catalytic activity">
    <reaction evidence="13 14">
        <text>di-trans,octa-cis-undecaprenyl diphosphate + H2O = di-trans,octa-cis-undecaprenyl phosphate + phosphate + H(+)</text>
        <dbReference type="Rhea" id="RHEA:28094"/>
        <dbReference type="ChEBI" id="CHEBI:15377"/>
        <dbReference type="ChEBI" id="CHEBI:15378"/>
        <dbReference type="ChEBI" id="CHEBI:43474"/>
        <dbReference type="ChEBI" id="CHEBI:58405"/>
        <dbReference type="ChEBI" id="CHEBI:60392"/>
        <dbReference type="EC" id="3.6.1.27"/>
    </reaction>
</comment>
<evidence type="ECO:0000256" key="12">
    <source>
        <dbReference type="ARBA" id="ARBA00032932"/>
    </source>
</evidence>
<feature type="transmembrane region" description="Helical" evidence="14">
    <location>
        <begin position="250"/>
        <end position="266"/>
    </location>
</feature>
<evidence type="ECO:0000256" key="9">
    <source>
        <dbReference type="ARBA" id="ARBA00023136"/>
    </source>
</evidence>
<evidence type="ECO:0000256" key="7">
    <source>
        <dbReference type="ARBA" id="ARBA00022801"/>
    </source>
</evidence>
<keyword evidence="6 14" id="KW-0812">Transmembrane</keyword>
<keyword evidence="14" id="KW-0961">Cell wall biogenesis/degradation</keyword>
<gene>
    <name evidence="14" type="primary">uppP</name>
    <name evidence="15" type="ORF">A2151_03840</name>
</gene>
<evidence type="ECO:0000256" key="10">
    <source>
        <dbReference type="ARBA" id="ARBA00023251"/>
    </source>
</evidence>
<dbReference type="HAMAP" id="MF_01006">
    <property type="entry name" value="Undec_diphosphatase"/>
    <property type="match status" value="1"/>
</dbReference>
<dbReference type="GO" id="GO:0050380">
    <property type="term" value="F:undecaprenyl-diphosphatase activity"/>
    <property type="evidence" value="ECO:0007669"/>
    <property type="project" value="UniProtKB-UniRule"/>
</dbReference>
<proteinExistence type="inferred from homology"/>
<keyword evidence="8 14" id="KW-1133">Transmembrane helix</keyword>
<evidence type="ECO:0000256" key="1">
    <source>
        <dbReference type="ARBA" id="ARBA00004651"/>
    </source>
</evidence>
<comment type="similarity">
    <text evidence="2 14">Belongs to the UppP family.</text>
</comment>
<accession>A0A1F6TW24</accession>
<dbReference type="Proteomes" id="UP000178885">
    <property type="component" value="Unassembled WGS sequence"/>
</dbReference>
<evidence type="ECO:0000256" key="8">
    <source>
        <dbReference type="ARBA" id="ARBA00022989"/>
    </source>
</evidence>
<dbReference type="STRING" id="1817760.A2151_03840"/>
<dbReference type="GO" id="GO:0071555">
    <property type="term" value="P:cell wall organization"/>
    <property type="evidence" value="ECO:0007669"/>
    <property type="project" value="UniProtKB-KW"/>
</dbReference>
<feature type="transmembrane region" description="Helical" evidence="14">
    <location>
        <begin position="49"/>
        <end position="70"/>
    </location>
</feature>
<evidence type="ECO:0000256" key="11">
    <source>
        <dbReference type="ARBA" id="ARBA00032707"/>
    </source>
</evidence>
<dbReference type="PANTHER" id="PTHR30622:SF3">
    <property type="entry name" value="UNDECAPRENYL-DIPHOSPHATASE"/>
    <property type="match status" value="1"/>
</dbReference>
<dbReference type="GO" id="GO:0005886">
    <property type="term" value="C:plasma membrane"/>
    <property type="evidence" value="ECO:0007669"/>
    <property type="project" value="UniProtKB-SubCell"/>
</dbReference>
<dbReference type="InterPro" id="IPR003824">
    <property type="entry name" value="UppP"/>
</dbReference>
<feature type="transmembrane region" description="Helical" evidence="14">
    <location>
        <begin position="188"/>
        <end position="206"/>
    </location>
</feature>
<evidence type="ECO:0000256" key="14">
    <source>
        <dbReference type="HAMAP-Rule" id="MF_01006"/>
    </source>
</evidence>
<dbReference type="AlphaFoldDB" id="A0A1F6TW24"/>
<dbReference type="Pfam" id="PF02673">
    <property type="entry name" value="BacA"/>
    <property type="match status" value="1"/>
</dbReference>
<feature type="transmembrane region" description="Helical" evidence="14">
    <location>
        <begin position="106"/>
        <end position="128"/>
    </location>
</feature>
<sequence>MDLMLLIQALILGIVEGLTEFLPVSSTGHLIVVGDAIGFNDERGKTFEIFIQLGSILGVVWFYRARLLDLAAGLNRAPERRFVLNLFIAFLPAAVIGLATHKYIKAFLFSPLTVAGALIAGGFAILFIERWHSHRGARVHRFEDLSRADALKIGLAQACSLFPGVSRAGATIMGGLLTGLSRTTATEFSFFLAMPTMFAATLYDLFKNLHLLHAEDALTFGAGFVMAFLTALVVVKTFLAYVARHNFTPFAWYRIGFGLLVLVYFWP</sequence>
<evidence type="ECO:0000256" key="6">
    <source>
        <dbReference type="ARBA" id="ARBA00022692"/>
    </source>
</evidence>
<dbReference type="GO" id="GO:0009252">
    <property type="term" value="P:peptidoglycan biosynthetic process"/>
    <property type="evidence" value="ECO:0007669"/>
    <property type="project" value="UniProtKB-KW"/>
</dbReference>
<dbReference type="EC" id="3.6.1.27" evidence="3 14"/>
<feature type="transmembrane region" description="Helical" evidence="14">
    <location>
        <begin position="218"/>
        <end position="243"/>
    </location>
</feature>
<feature type="transmembrane region" description="Helical" evidence="14">
    <location>
        <begin position="82"/>
        <end position="100"/>
    </location>
</feature>
<dbReference type="PANTHER" id="PTHR30622">
    <property type="entry name" value="UNDECAPRENYL-DIPHOSPHATASE"/>
    <property type="match status" value="1"/>
</dbReference>
<evidence type="ECO:0000256" key="4">
    <source>
        <dbReference type="ARBA" id="ARBA00021581"/>
    </source>
</evidence>
<keyword evidence="5 14" id="KW-1003">Cell membrane</keyword>
<keyword evidence="14" id="KW-0573">Peptidoglycan synthesis</keyword>
<dbReference type="EMBL" id="MFSU01000002">
    <property type="protein sequence ID" value="OGI49239.1"/>
    <property type="molecule type" value="Genomic_DNA"/>
</dbReference>
<keyword evidence="7 14" id="KW-0378">Hydrolase</keyword>
<dbReference type="GO" id="GO:0008360">
    <property type="term" value="P:regulation of cell shape"/>
    <property type="evidence" value="ECO:0007669"/>
    <property type="project" value="UniProtKB-KW"/>
</dbReference>
<comment type="subcellular location">
    <subcellularLocation>
        <location evidence="1 14">Cell membrane</location>
        <topology evidence="1 14">Multi-pass membrane protein</topology>
    </subcellularLocation>
</comment>
<reference evidence="15 16" key="1">
    <citation type="journal article" date="2016" name="Nat. Commun.">
        <title>Thousands of microbial genomes shed light on interconnected biogeochemical processes in an aquifer system.</title>
        <authorList>
            <person name="Anantharaman K."/>
            <person name="Brown C.T."/>
            <person name="Hug L.A."/>
            <person name="Sharon I."/>
            <person name="Castelle C.J."/>
            <person name="Probst A.J."/>
            <person name="Thomas B.C."/>
            <person name="Singh A."/>
            <person name="Wilkins M.J."/>
            <person name="Karaoz U."/>
            <person name="Brodie E.L."/>
            <person name="Williams K.H."/>
            <person name="Hubbard S.S."/>
            <person name="Banfield J.F."/>
        </authorList>
    </citation>
    <scope>NUCLEOTIDE SEQUENCE [LARGE SCALE GENOMIC DNA]</scope>
</reference>